<dbReference type="SUPFAM" id="SSF52833">
    <property type="entry name" value="Thioredoxin-like"/>
    <property type="match status" value="1"/>
</dbReference>
<comment type="caution">
    <text evidence="2">The sequence shown here is derived from an EMBL/GenBank/DDBJ whole genome shotgun (WGS) entry which is preliminary data.</text>
</comment>
<dbReference type="InterPro" id="IPR036249">
    <property type="entry name" value="Thioredoxin-like_sf"/>
</dbReference>
<evidence type="ECO:0000313" key="3">
    <source>
        <dbReference type="Proteomes" id="UP001634394"/>
    </source>
</evidence>
<dbReference type="NCBIfam" id="TIGR02174">
    <property type="entry name" value="CXXU_selWTH"/>
    <property type="match status" value="1"/>
</dbReference>
<dbReference type="Pfam" id="PF10262">
    <property type="entry name" value="Rdx"/>
    <property type="match status" value="1"/>
</dbReference>
<dbReference type="AlphaFoldDB" id="A0ABD3XKE0"/>
<evidence type="ECO:0000313" key="2">
    <source>
        <dbReference type="EMBL" id="KAL3886667.1"/>
    </source>
</evidence>
<gene>
    <name evidence="2" type="ORF">ACJMK2_026647</name>
</gene>
<dbReference type="InterPro" id="IPR011893">
    <property type="entry name" value="Selenoprotein_Rdx-typ"/>
</dbReference>
<dbReference type="EMBL" id="JBJQND010000002">
    <property type="protein sequence ID" value="KAL3886667.1"/>
    <property type="molecule type" value="Genomic_DNA"/>
</dbReference>
<accession>A0ABD3XKE0</accession>
<evidence type="ECO:0008006" key="4">
    <source>
        <dbReference type="Google" id="ProtNLM"/>
    </source>
</evidence>
<evidence type="ECO:0000256" key="1">
    <source>
        <dbReference type="ARBA" id="ARBA00023284"/>
    </source>
</evidence>
<keyword evidence="3" id="KW-1185">Reference proteome</keyword>
<protein>
    <recommendedName>
        <fullName evidence="4">Migration and invasion enhancer 1</fullName>
    </recommendedName>
</protein>
<reference evidence="2 3" key="1">
    <citation type="submission" date="2024-11" db="EMBL/GenBank/DDBJ databases">
        <title>Chromosome-level genome assembly of the freshwater bivalve Anodonta woodiana.</title>
        <authorList>
            <person name="Chen X."/>
        </authorList>
    </citation>
    <scope>NUCLEOTIDE SEQUENCE [LARGE SCALE GENOMIC DNA]</scope>
    <source>
        <strain evidence="2">MN2024</strain>
        <tissue evidence="2">Gills</tissue>
    </source>
</reference>
<name>A0ABD3XKE0_SINWO</name>
<dbReference type="Proteomes" id="UP001634394">
    <property type="component" value="Unassembled WGS sequence"/>
</dbReference>
<sequence length="74" mass="7769">MQEIVSAVPSAEVTGEVGRGTSFEVSVNGHLIFSKLKLHGFPNSKKVVEEVQKVAAGGKAEEITDSESPGCNLL</sequence>
<keyword evidence="1" id="KW-0676">Redox-active center</keyword>
<organism evidence="2 3">
    <name type="scientific">Sinanodonta woodiana</name>
    <name type="common">Chinese pond mussel</name>
    <name type="synonym">Anodonta woodiana</name>
    <dbReference type="NCBI Taxonomy" id="1069815"/>
    <lineage>
        <taxon>Eukaryota</taxon>
        <taxon>Metazoa</taxon>
        <taxon>Spiralia</taxon>
        <taxon>Lophotrochozoa</taxon>
        <taxon>Mollusca</taxon>
        <taxon>Bivalvia</taxon>
        <taxon>Autobranchia</taxon>
        <taxon>Heteroconchia</taxon>
        <taxon>Palaeoheterodonta</taxon>
        <taxon>Unionida</taxon>
        <taxon>Unionoidea</taxon>
        <taxon>Unionidae</taxon>
        <taxon>Unioninae</taxon>
        <taxon>Sinanodonta</taxon>
    </lineage>
</organism>
<proteinExistence type="predicted"/>
<dbReference type="Gene3D" id="3.40.30.10">
    <property type="entry name" value="Glutaredoxin"/>
    <property type="match status" value="1"/>
</dbReference>